<dbReference type="Gene3D" id="3.40.50.12780">
    <property type="entry name" value="N-terminal domain of ligase-like"/>
    <property type="match status" value="1"/>
</dbReference>
<feature type="domain" description="Condensation" evidence="2">
    <location>
        <begin position="11"/>
        <end position="261"/>
    </location>
</feature>
<dbReference type="GO" id="GO:0003824">
    <property type="term" value="F:catalytic activity"/>
    <property type="evidence" value="ECO:0007669"/>
    <property type="project" value="InterPro"/>
</dbReference>
<dbReference type="InterPro" id="IPR000873">
    <property type="entry name" value="AMP-dep_synth/lig_dom"/>
</dbReference>
<dbReference type="Pfam" id="PF00668">
    <property type="entry name" value="Condensation"/>
    <property type="match status" value="1"/>
</dbReference>
<dbReference type="GO" id="GO:0043041">
    <property type="term" value="P:amino acid activation for nonribosomal peptide biosynthetic process"/>
    <property type="evidence" value="ECO:0007669"/>
    <property type="project" value="TreeGrafter"/>
</dbReference>
<dbReference type="Gene3D" id="3.30.559.10">
    <property type="entry name" value="Chloramphenicol acetyltransferase-like domain"/>
    <property type="match status" value="1"/>
</dbReference>
<evidence type="ECO:0000259" key="1">
    <source>
        <dbReference type="Pfam" id="PF00501"/>
    </source>
</evidence>
<dbReference type="Pfam" id="PF00501">
    <property type="entry name" value="AMP-binding"/>
    <property type="match status" value="1"/>
</dbReference>
<dbReference type="InterPro" id="IPR023213">
    <property type="entry name" value="CAT-like_dom_sf"/>
</dbReference>
<evidence type="ECO:0000313" key="3">
    <source>
        <dbReference type="EMBL" id="EUA33499.1"/>
    </source>
</evidence>
<dbReference type="SUPFAM" id="SSF52777">
    <property type="entry name" value="CoA-dependent acyltransferases"/>
    <property type="match status" value="1"/>
</dbReference>
<reference evidence="3" key="1">
    <citation type="submission" date="2014-01" db="EMBL/GenBank/DDBJ databases">
        <authorList>
            <person name="Brown-Elliot B."/>
            <person name="Wallace R."/>
            <person name="Lenaerts A."/>
            <person name="Ordway D."/>
            <person name="DeGroote M.A."/>
            <person name="Parker T."/>
            <person name="Sizemore C."/>
            <person name="Tallon L.J."/>
            <person name="Sadzewicz L.K."/>
            <person name="Sengamalay N."/>
            <person name="Fraser C.M."/>
            <person name="Hine E."/>
            <person name="Shefchek K.A."/>
            <person name="Das S.P."/>
            <person name="Tettelin H."/>
        </authorList>
    </citation>
    <scope>NUCLEOTIDE SEQUENCE [LARGE SCALE GENOMIC DNA]</scope>
    <source>
        <strain evidence="3">4042</strain>
    </source>
</reference>
<dbReference type="InterPro" id="IPR042099">
    <property type="entry name" value="ANL_N_sf"/>
</dbReference>
<dbReference type="GO" id="GO:0005737">
    <property type="term" value="C:cytoplasm"/>
    <property type="evidence" value="ECO:0007669"/>
    <property type="project" value="TreeGrafter"/>
</dbReference>
<protein>
    <submittedName>
        <fullName evidence="3">Condensation domain protein</fullName>
    </submittedName>
</protein>
<dbReference type="GO" id="GO:0044550">
    <property type="term" value="P:secondary metabolite biosynthetic process"/>
    <property type="evidence" value="ECO:0007669"/>
    <property type="project" value="TreeGrafter"/>
</dbReference>
<gene>
    <name evidence="3" type="ORF">I553_7911</name>
</gene>
<dbReference type="GO" id="GO:0031177">
    <property type="term" value="F:phosphopantetheine binding"/>
    <property type="evidence" value="ECO:0007669"/>
    <property type="project" value="TreeGrafter"/>
</dbReference>
<dbReference type="PANTHER" id="PTHR45527:SF1">
    <property type="entry name" value="FATTY ACID SYNTHASE"/>
    <property type="match status" value="1"/>
</dbReference>
<organism evidence="3">
    <name type="scientific">Mycobacterium xenopi 4042</name>
    <dbReference type="NCBI Taxonomy" id="1299334"/>
    <lineage>
        <taxon>Bacteria</taxon>
        <taxon>Bacillati</taxon>
        <taxon>Actinomycetota</taxon>
        <taxon>Actinomycetes</taxon>
        <taxon>Mycobacteriales</taxon>
        <taxon>Mycobacteriaceae</taxon>
        <taxon>Mycobacterium</taxon>
    </lineage>
</organism>
<proteinExistence type="predicted"/>
<dbReference type="AlphaFoldDB" id="X8APF3"/>
<dbReference type="PATRIC" id="fig|1299334.3.peg.5287"/>
<evidence type="ECO:0000259" key="2">
    <source>
        <dbReference type="Pfam" id="PF00668"/>
    </source>
</evidence>
<sequence length="378" mass="40796">MGAGPGRLPERLELPTDRPYPAVADQRGASVAVQWPAELQQQITRVAREHNATSFMVVQAALAVLLSKLCASSEVAVGFPVAGRRHPALDELVGFFVNTMVLRIDVGGDPSVGELLARVRANTLEAFEHQDVPFEVLVERLNPPRSLSHHPLVQVALAWQNLPWQDSVAGLSLGDLQVSPWPVDTRTARMDLTISLAERYGDAGEPAGIYGAAEFRTDVFDAATIEALINRVRSVLAAVTTEPTRRLSTIDVVDAAEHARLDEVGNRAALTQPSASGVSVPRLFAEHVQRAPQAVAVVCGERSWTYRQLDEAANRLANLLAQHGAGPGECVGLLMERSAEAVVAMLAVLKTGPPICRSMGGFLRRVLTSCSPTPPRWW</sequence>
<accession>X8APF3</accession>
<dbReference type="InterPro" id="IPR001242">
    <property type="entry name" value="Condensation_dom"/>
</dbReference>
<feature type="domain" description="AMP-dependent synthetase/ligase" evidence="1">
    <location>
        <begin position="284"/>
        <end position="352"/>
    </location>
</feature>
<dbReference type="Gene3D" id="3.30.559.30">
    <property type="entry name" value="Nonribosomal peptide synthetase, condensation domain"/>
    <property type="match status" value="1"/>
</dbReference>
<comment type="caution">
    <text evidence="3">The sequence shown here is derived from an EMBL/GenBank/DDBJ whole genome shotgun (WGS) entry which is preliminary data.</text>
</comment>
<dbReference type="PANTHER" id="PTHR45527">
    <property type="entry name" value="NONRIBOSOMAL PEPTIDE SYNTHETASE"/>
    <property type="match status" value="1"/>
</dbReference>
<dbReference type="GO" id="GO:0008610">
    <property type="term" value="P:lipid biosynthetic process"/>
    <property type="evidence" value="ECO:0007669"/>
    <property type="project" value="UniProtKB-ARBA"/>
</dbReference>
<dbReference type="UniPathway" id="UPA00011"/>
<dbReference type="EMBL" id="JAOB01000047">
    <property type="protein sequence ID" value="EUA33499.1"/>
    <property type="molecule type" value="Genomic_DNA"/>
</dbReference>
<name>X8APF3_MYCXE</name>
<dbReference type="SUPFAM" id="SSF56801">
    <property type="entry name" value="Acetyl-CoA synthetase-like"/>
    <property type="match status" value="1"/>
</dbReference>